<organism evidence="1 2">
    <name type="scientific">Amborella trichopoda</name>
    <dbReference type="NCBI Taxonomy" id="13333"/>
    <lineage>
        <taxon>Eukaryota</taxon>
        <taxon>Viridiplantae</taxon>
        <taxon>Streptophyta</taxon>
        <taxon>Embryophyta</taxon>
        <taxon>Tracheophyta</taxon>
        <taxon>Spermatophyta</taxon>
        <taxon>Magnoliopsida</taxon>
        <taxon>Amborellales</taxon>
        <taxon>Amborellaceae</taxon>
        <taxon>Amborella</taxon>
    </lineage>
</organism>
<evidence type="ECO:0000313" key="2">
    <source>
        <dbReference type="Proteomes" id="UP000017836"/>
    </source>
</evidence>
<dbReference type="Gramene" id="ERN09135">
    <property type="protein sequence ID" value="ERN09135"/>
    <property type="gene ID" value="AMTR_s00014p00175360"/>
</dbReference>
<accession>W1PPL4</accession>
<evidence type="ECO:0000313" key="1">
    <source>
        <dbReference type="EMBL" id="ERN09135.1"/>
    </source>
</evidence>
<dbReference type="Proteomes" id="UP000017836">
    <property type="component" value="Unassembled WGS sequence"/>
</dbReference>
<dbReference type="OMA" id="WSATHEP"/>
<gene>
    <name evidence="1" type="ORF">AMTR_s00014p00175360</name>
</gene>
<proteinExistence type="predicted"/>
<dbReference type="AlphaFoldDB" id="W1PPL4"/>
<dbReference type="HOGENOM" id="CLU_1837785_0_0_1"/>
<reference evidence="2" key="1">
    <citation type="journal article" date="2013" name="Science">
        <title>The Amborella genome and the evolution of flowering plants.</title>
        <authorList>
            <consortium name="Amborella Genome Project"/>
        </authorList>
    </citation>
    <scope>NUCLEOTIDE SEQUENCE [LARGE SCALE GENOMIC DNA]</scope>
</reference>
<keyword evidence="2" id="KW-1185">Reference proteome</keyword>
<dbReference type="EMBL" id="KI393051">
    <property type="protein sequence ID" value="ERN09135.1"/>
    <property type="molecule type" value="Genomic_DNA"/>
</dbReference>
<sequence length="140" mass="15096">MRWSATHEPLGARFTVMQPKAKDDHMANTLDGDAGTICNVDACSTPINGLITVHDELILKCDDHVMTKYYPQRFSLDDTVAQRAGLGVDRVIRGVGHSIYTAIAASKCATTEAYAAVSKGSTEDSPIRVSTLATVDLIEK</sequence>
<protein>
    <submittedName>
        <fullName evidence="1">Uncharacterized protein</fullName>
    </submittedName>
</protein>
<name>W1PPL4_AMBTC</name>